<dbReference type="OrthoDB" id="9758472at2"/>
<evidence type="ECO:0000313" key="13">
    <source>
        <dbReference type="Proteomes" id="UP000032049"/>
    </source>
</evidence>
<dbReference type="PANTHER" id="PTHR32552">
    <property type="entry name" value="FERRICHROME IRON RECEPTOR-RELATED"/>
    <property type="match status" value="1"/>
</dbReference>
<dbReference type="GO" id="GO:0009279">
    <property type="term" value="C:cell outer membrane"/>
    <property type="evidence" value="ECO:0007669"/>
    <property type="project" value="UniProtKB-SubCell"/>
</dbReference>
<evidence type="ECO:0000313" key="12">
    <source>
        <dbReference type="EMBL" id="KIO75672.1"/>
    </source>
</evidence>
<keyword evidence="6" id="KW-0408">Iron</keyword>
<dbReference type="RefSeq" id="WP_041884533.1">
    <property type="nucleotide sequence ID" value="NZ_CP157278.1"/>
</dbReference>
<dbReference type="AlphaFoldDB" id="A0A0D0GEC4"/>
<dbReference type="Pfam" id="PF00593">
    <property type="entry name" value="TonB_dep_Rec_b-barrel"/>
    <property type="match status" value="1"/>
</dbReference>
<dbReference type="InterPro" id="IPR036942">
    <property type="entry name" value="Beta-barrel_TonB_sf"/>
</dbReference>
<dbReference type="InterPro" id="IPR000531">
    <property type="entry name" value="Beta-barrel_TonB"/>
</dbReference>
<accession>A0A0D0GEC4</accession>
<evidence type="ECO:0000256" key="5">
    <source>
        <dbReference type="ARBA" id="ARBA00022692"/>
    </source>
</evidence>
<evidence type="ECO:0000256" key="9">
    <source>
        <dbReference type="ARBA" id="ARBA00023136"/>
    </source>
</evidence>
<keyword evidence="3" id="KW-1134">Transmembrane beta strand</keyword>
<keyword evidence="5" id="KW-0812">Transmembrane</keyword>
<dbReference type="SUPFAM" id="SSF56935">
    <property type="entry name" value="Porins"/>
    <property type="match status" value="1"/>
</dbReference>
<dbReference type="InterPro" id="IPR039426">
    <property type="entry name" value="TonB-dep_rcpt-like"/>
</dbReference>
<comment type="caution">
    <text evidence="12">The sequence shown here is derived from an EMBL/GenBank/DDBJ whole genome shotgun (WGS) entry which is preliminary data.</text>
</comment>
<dbReference type="EMBL" id="JXRA01000089">
    <property type="protein sequence ID" value="KIO75672.1"/>
    <property type="molecule type" value="Genomic_DNA"/>
</dbReference>
<keyword evidence="8" id="KW-0798">TonB box</keyword>
<dbReference type="PANTHER" id="PTHR32552:SF81">
    <property type="entry name" value="TONB-DEPENDENT OUTER MEMBRANE RECEPTOR"/>
    <property type="match status" value="1"/>
</dbReference>
<name>A0A0D0GEC4_9SPHI</name>
<evidence type="ECO:0000256" key="3">
    <source>
        <dbReference type="ARBA" id="ARBA00022452"/>
    </source>
</evidence>
<keyword evidence="7" id="KW-0406">Ion transport</keyword>
<keyword evidence="13" id="KW-1185">Reference proteome</keyword>
<dbReference type="STRING" id="1503925.TH53_19515"/>
<comment type="subcellular location">
    <subcellularLocation>
        <location evidence="1">Cell outer membrane</location>
        <topology evidence="1">Multi-pass membrane protein</topology>
    </subcellularLocation>
</comment>
<evidence type="ECO:0000256" key="6">
    <source>
        <dbReference type="ARBA" id="ARBA00023004"/>
    </source>
</evidence>
<organism evidence="12 13">
    <name type="scientific">Pedobacter lusitanus</name>
    <dbReference type="NCBI Taxonomy" id="1503925"/>
    <lineage>
        <taxon>Bacteria</taxon>
        <taxon>Pseudomonadati</taxon>
        <taxon>Bacteroidota</taxon>
        <taxon>Sphingobacteriia</taxon>
        <taxon>Sphingobacteriales</taxon>
        <taxon>Sphingobacteriaceae</taxon>
        <taxon>Pedobacter</taxon>
    </lineage>
</organism>
<evidence type="ECO:0000256" key="8">
    <source>
        <dbReference type="ARBA" id="ARBA00023077"/>
    </source>
</evidence>
<dbReference type="GO" id="GO:0006826">
    <property type="term" value="P:iron ion transport"/>
    <property type="evidence" value="ECO:0007669"/>
    <property type="project" value="UniProtKB-KW"/>
</dbReference>
<feature type="domain" description="TonB-dependent receptor-like beta-barrel" evidence="11">
    <location>
        <begin position="8"/>
        <end position="97"/>
    </location>
</feature>
<evidence type="ECO:0000256" key="1">
    <source>
        <dbReference type="ARBA" id="ARBA00004571"/>
    </source>
</evidence>
<reference evidence="12 13" key="1">
    <citation type="submission" date="2015-01" db="EMBL/GenBank/DDBJ databases">
        <title>Draft genome sequence of Pedobacter sp. NL19 isolated from sludge of an effluent treatment pond in an abandoned uranium mine.</title>
        <authorList>
            <person name="Santos T."/>
            <person name="Caetano T."/>
            <person name="Covas C."/>
            <person name="Cruz A."/>
            <person name="Mendo S."/>
        </authorList>
    </citation>
    <scope>NUCLEOTIDE SEQUENCE [LARGE SCALE GENOMIC DNA]</scope>
    <source>
        <strain evidence="12 13">NL19</strain>
    </source>
</reference>
<sequence>MRYTETAPGIGIIEGQRLVGTTKNTANGTVFYTFMDGDLKGLKLGTSVFYVGSRNGGRDNNKNGTTTGTIPLKPFTTVDVSAGYSFSRFSILAKLSNIGNTYNYYVHENYSINPIPPRQFMTTLSYKF</sequence>
<evidence type="ECO:0000256" key="7">
    <source>
        <dbReference type="ARBA" id="ARBA00023065"/>
    </source>
</evidence>
<dbReference type="Proteomes" id="UP000032049">
    <property type="component" value="Unassembled WGS sequence"/>
</dbReference>
<gene>
    <name evidence="12" type="ORF">TH53_19515</name>
</gene>
<keyword evidence="10" id="KW-0998">Cell outer membrane</keyword>
<keyword evidence="9" id="KW-0472">Membrane</keyword>
<keyword evidence="4" id="KW-0410">Iron transport</keyword>
<dbReference type="Gene3D" id="2.40.170.20">
    <property type="entry name" value="TonB-dependent receptor, beta-barrel domain"/>
    <property type="match status" value="1"/>
</dbReference>
<proteinExistence type="predicted"/>
<evidence type="ECO:0000259" key="11">
    <source>
        <dbReference type="Pfam" id="PF00593"/>
    </source>
</evidence>
<protein>
    <recommendedName>
        <fullName evidence="11">TonB-dependent receptor-like beta-barrel domain-containing protein</fullName>
    </recommendedName>
</protein>
<evidence type="ECO:0000256" key="2">
    <source>
        <dbReference type="ARBA" id="ARBA00022448"/>
    </source>
</evidence>
<evidence type="ECO:0000256" key="10">
    <source>
        <dbReference type="ARBA" id="ARBA00023237"/>
    </source>
</evidence>
<keyword evidence="2" id="KW-0813">Transport</keyword>
<evidence type="ECO:0000256" key="4">
    <source>
        <dbReference type="ARBA" id="ARBA00022496"/>
    </source>
</evidence>